<gene>
    <name evidence="2" type="ORF">SAMN05444392_1214</name>
</gene>
<feature type="compositionally biased region" description="Polar residues" evidence="1">
    <location>
        <begin position="25"/>
        <end position="40"/>
    </location>
</feature>
<reference evidence="2 3" key="1">
    <citation type="submission" date="2016-11" db="EMBL/GenBank/DDBJ databases">
        <authorList>
            <person name="Jaros S."/>
            <person name="Januszkiewicz K."/>
            <person name="Wedrychowicz H."/>
        </authorList>
    </citation>
    <scope>NUCLEOTIDE SEQUENCE [LARGE SCALE GENOMIC DNA]</scope>
    <source>
        <strain evidence="2 3">DSM 44666</strain>
    </source>
</reference>
<accession>A0A1M5BC79</accession>
<evidence type="ECO:0000313" key="3">
    <source>
        <dbReference type="Proteomes" id="UP000184476"/>
    </source>
</evidence>
<dbReference type="Proteomes" id="UP000184476">
    <property type="component" value="Unassembled WGS sequence"/>
</dbReference>
<evidence type="ECO:0000313" key="2">
    <source>
        <dbReference type="EMBL" id="SHF40025.1"/>
    </source>
</evidence>
<keyword evidence="3" id="KW-1185">Reference proteome</keyword>
<dbReference type="EMBL" id="FQVL01000021">
    <property type="protein sequence ID" value="SHF40025.1"/>
    <property type="molecule type" value="Genomic_DNA"/>
</dbReference>
<organism evidence="2 3">
    <name type="scientific">Seinonella peptonophila</name>
    <dbReference type="NCBI Taxonomy" id="112248"/>
    <lineage>
        <taxon>Bacteria</taxon>
        <taxon>Bacillati</taxon>
        <taxon>Bacillota</taxon>
        <taxon>Bacilli</taxon>
        <taxon>Bacillales</taxon>
        <taxon>Thermoactinomycetaceae</taxon>
        <taxon>Seinonella</taxon>
    </lineage>
</organism>
<feature type="region of interest" description="Disordered" evidence="1">
    <location>
        <begin position="1"/>
        <end position="65"/>
    </location>
</feature>
<sequence length="65" mass="7555">MDQSFRPLRGAQIPNQTENENNQTKEPSTTPAFQRQSSQDQAKKHTILPEWDLLPPRKTIRRKGI</sequence>
<proteinExistence type="predicted"/>
<feature type="compositionally biased region" description="Low complexity" evidence="1">
    <location>
        <begin position="15"/>
        <end position="24"/>
    </location>
</feature>
<name>A0A1M5BC79_9BACL</name>
<evidence type="ECO:0000256" key="1">
    <source>
        <dbReference type="SAM" id="MobiDB-lite"/>
    </source>
</evidence>
<dbReference type="RefSeq" id="WP_073158350.1">
    <property type="nucleotide sequence ID" value="NZ_FQVL01000021.1"/>
</dbReference>
<dbReference type="STRING" id="112248.SAMN05444392_1214"/>
<dbReference type="AlphaFoldDB" id="A0A1M5BC79"/>
<protein>
    <submittedName>
        <fullName evidence="2">Uncharacterized protein</fullName>
    </submittedName>
</protein>